<dbReference type="InterPro" id="IPR013424">
    <property type="entry name" value="Ice-binding_C"/>
</dbReference>
<dbReference type="Proteomes" id="UP001596473">
    <property type="component" value="Unassembled WGS sequence"/>
</dbReference>
<proteinExistence type="predicted"/>
<feature type="chain" id="PRO_5046439783" evidence="1">
    <location>
        <begin position="26"/>
        <end position="253"/>
    </location>
</feature>
<comment type="caution">
    <text evidence="2">The sequence shown here is derived from an EMBL/GenBank/DDBJ whole genome shotgun (WGS) entry which is preliminary data.</text>
</comment>
<evidence type="ECO:0000256" key="1">
    <source>
        <dbReference type="SAM" id="SignalP"/>
    </source>
</evidence>
<keyword evidence="3" id="KW-1185">Reference proteome</keyword>
<sequence>MQKYIKRILVLVSTAALMTLTPVFAAVKVTAFSPSLYKKNTAEMDAIFGLAGYTIEDFEDKVLVPNLSYLLNSPSSATYTSLPNVFSSSSFERTINNHWDGRSILLGNTNNSYPYEGIRVNSVTFKLTTPISSFGVGLSNFQSLSTHPSQYPITDHEVYVNGVNLGKLENIALPAFVPGITGRNVYLRFDASGVDRIQSITFKNINPRTNNNDLLVFDHVAISPVPEPEQVSLLAMGLLTLGLRVRKKTSSSV</sequence>
<organism evidence="2 3">
    <name type="scientific">Iodobacter arcticus</name>
    <dbReference type="NCBI Taxonomy" id="590593"/>
    <lineage>
        <taxon>Bacteria</taxon>
        <taxon>Pseudomonadati</taxon>
        <taxon>Pseudomonadota</taxon>
        <taxon>Betaproteobacteria</taxon>
        <taxon>Neisseriales</taxon>
        <taxon>Chitinibacteraceae</taxon>
        <taxon>Iodobacter</taxon>
    </lineage>
</organism>
<keyword evidence="1" id="KW-0732">Signal</keyword>
<evidence type="ECO:0000313" key="2">
    <source>
        <dbReference type="EMBL" id="MFC7419854.1"/>
    </source>
</evidence>
<evidence type="ECO:0000313" key="3">
    <source>
        <dbReference type="Proteomes" id="UP001596473"/>
    </source>
</evidence>
<feature type="signal peptide" evidence="1">
    <location>
        <begin position="1"/>
        <end position="25"/>
    </location>
</feature>
<protein>
    <submittedName>
        <fullName evidence="2">PEP-CTERM sorting domain-containing protein</fullName>
    </submittedName>
</protein>
<dbReference type="EMBL" id="JBHTBQ010000013">
    <property type="protein sequence ID" value="MFC7419854.1"/>
    <property type="molecule type" value="Genomic_DNA"/>
</dbReference>
<dbReference type="RefSeq" id="WP_380187508.1">
    <property type="nucleotide sequence ID" value="NZ_JBHTBQ010000013.1"/>
</dbReference>
<name>A0ABW2QWF2_9NEIS</name>
<reference evidence="3" key="1">
    <citation type="journal article" date="2019" name="Int. J. Syst. Evol. Microbiol.">
        <title>The Global Catalogue of Microorganisms (GCM) 10K type strain sequencing project: providing services to taxonomists for standard genome sequencing and annotation.</title>
        <authorList>
            <consortium name="The Broad Institute Genomics Platform"/>
            <consortium name="The Broad Institute Genome Sequencing Center for Infectious Disease"/>
            <person name="Wu L."/>
            <person name="Ma J."/>
        </authorList>
    </citation>
    <scope>NUCLEOTIDE SEQUENCE [LARGE SCALE GENOMIC DNA]</scope>
    <source>
        <strain evidence="3">CCUG 62945</strain>
    </source>
</reference>
<dbReference type="NCBIfam" id="TIGR02595">
    <property type="entry name" value="PEP_CTERM"/>
    <property type="match status" value="1"/>
</dbReference>
<accession>A0ABW2QWF2</accession>
<gene>
    <name evidence="2" type="ORF">ACFQNF_08150</name>
</gene>